<evidence type="ECO:0000313" key="2">
    <source>
        <dbReference type="Proteomes" id="UP000003374"/>
    </source>
</evidence>
<reference evidence="1 2" key="1">
    <citation type="submission" date="2006-02" db="EMBL/GenBank/DDBJ databases">
        <authorList>
            <person name="Waterbury J."/>
            <person name="Ferriera S."/>
            <person name="Johnson J."/>
            <person name="Kravitz S."/>
            <person name="Halpern A."/>
            <person name="Remington K."/>
            <person name="Beeson K."/>
            <person name="Tran B."/>
            <person name="Rogers Y.-H."/>
            <person name="Friedman R."/>
            <person name="Venter J.C."/>
        </authorList>
    </citation>
    <scope>NUCLEOTIDE SEQUENCE [LARGE SCALE GENOMIC DNA]</scope>
    <source>
        <strain evidence="1 2">Nb-231</strain>
    </source>
</reference>
<dbReference type="PANTHER" id="PTHR41791:SF1">
    <property type="entry name" value="SSL7039 PROTEIN"/>
    <property type="match status" value="1"/>
</dbReference>
<name>A4BMU1_9GAMM</name>
<dbReference type="EMBL" id="AAOF01000001">
    <property type="protein sequence ID" value="EAR23629.1"/>
    <property type="molecule type" value="Genomic_DNA"/>
</dbReference>
<organism evidence="1 2">
    <name type="scientific">Nitrococcus mobilis Nb-231</name>
    <dbReference type="NCBI Taxonomy" id="314278"/>
    <lineage>
        <taxon>Bacteria</taxon>
        <taxon>Pseudomonadati</taxon>
        <taxon>Pseudomonadota</taxon>
        <taxon>Gammaproteobacteria</taxon>
        <taxon>Chromatiales</taxon>
        <taxon>Ectothiorhodospiraceae</taxon>
        <taxon>Nitrococcus</taxon>
    </lineage>
</organism>
<comment type="caution">
    <text evidence="1">The sequence shown here is derived from an EMBL/GenBank/DDBJ whole genome shotgun (WGS) entry which is preliminary data.</text>
</comment>
<dbReference type="eggNOG" id="COG3657">
    <property type="taxonomic scope" value="Bacteria"/>
</dbReference>
<sequence>MKQIKATGQFTAWLDHLKDINGRARIQARIQRLALGNPGKHRDLKLGVSELKIDVGPGYRVYYTQQQDVLVILLCGGDKSSQTKNIKLAYELAKGLEV</sequence>
<dbReference type="RefSeq" id="WP_005005173.1">
    <property type="nucleotide sequence ID" value="NZ_CH672427.1"/>
</dbReference>
<protein>
    <submittedName>
        <fullName evidence="1">Hypothetical bacteriophage protein</fullName>
    </submittedName>
</protein>
<dbReference type="PIRSF" id="PIRSF028744">
    <property type="entry name" value="Addict_mod_HI1419"/>
    <property type="match status" value="1"/>
</dbReference>
<dbReference type="STRING" id="314278.NB231_17453"/>
<proteinExistence type="predicted"/>
<dbReference type="HOGENOM" id="CLU_152445_0_1_6"/>
<evidence type="ECO:0000313" key="1">
    <source>
        <dbReference type="EMBL" id="EAR23629.1"/>
    </source>
</evidence>
<dbReference type="InterPro" id="IPR014056">
    <property type="entry name" value="TypeIITA-like_toxin_pred"/>
</dbReference>
<keyword evidence="2" id="KW-1185">Reference proteome</keyword>
<dbReference type="PANTHER" id="PTHR41791">
    <property type="entry name" value="SSL7039 PROTEIN"/>
    <property type="match status" value="1"/>
</dbReference>
<accession>A4BMU1</accession>
<dbReference type="Proteomes" id="UP000003374">
    <property type="component" value="Unassembled WGS sequence"/>
</dbReference>
<dbReference type="AlphaFoldDB" id="A4BMU1"/>
<dbReference type="NCBIfam" id="TIGR02683">
    <property type="entry name" value="upstrm_HI1419"/>
    <property type="match status" value="1"/>
</dbReference>
<gene>
    <name evidence="1" type="ORF">NB231_17453</name>
</gene>